<evidence type="ECO:0000313" key="2">
    <source>
        <dbReference type="Proteomes" id="UP001500124"/>
    </source>
</evidence>
<reference evidence="2" key="1">
    <citation type="journal article" date="2019" name="Int. J. Syst. Evol. Microbiol.">
        <title>The Global Catalogue of Microorganisms (GCM) 10K type strain sequencing project: providing services to taxonomists for standard genome sequencing and annotation.</title>
        <authorList>
            <consortium name="The Broad Institute Genomics Platform"/>
            <consortium name="The Broad Institute Genome Sequencing Center for Infectious Disease"/>
            <person name="Wu L."/>
            <person name="Ma J."/>
        </authorList>
    </citation>
    <scope>NUCLEOTIDE SEQUENCE [LARGE SCALE GENOMIC DNA]</scope>
    <source>
        <strain evidence="2">JCM 18410</strain>
    </source>
</reference>
<evidence type="ECO:0000313" key="1">
    <source>
        <dbReference type="EMBL" id="GAA5063692.1"/>
    </source>
</evidence>
<dbReference type="EMBL" id="BAABKC010000062">
    <property type="protein sequence ID" value="GAA5063692.1"/>
    <property type="molecule type" value="Genomic_DNA"/>
</dbReference>
<keyword evidence="2" id="KW-1185">Reference proteome</keyword>
<name>A0ABP9KQB0_9ACTN</name>
<proteinExistence type="predicted"/>
<gene>
    <name evidence="1" type="ORF">GCM10023336_43180</name>
</gene>
<sequence length="119" mass="13226">MRRIRRASDPGSPVHADRLAEELGGRALIAASVARYKEKDQIDAEAKDCSRGDVSRRYRCNHPECVRQRRAQADNSTDFGDHCRTLRCDLNGADDPRPSRLITKIVAAVAGETSDGNKY</sequence>
<organism evidence="1 2">
    <name type="scientific">Streptomyces similanensis</name>
    <dbReference type="NCBI Taxonomy" id="1274988"/>
    <lineage>
        <taxon>Bacteria</taxon>
        <taxon>Bacillati</taxon>
        <taxon>Actinomycetota</taxon>
        <taxon>Actinomycetes</taxon>
        <taxon>Kitasatosporales</taxon>
        <taxon>Streptomycetaceae</taxon>
        <taxon>Streptomyces</taxon>
    </lineage>
</organism>
<protein>
    <submittedName>
        <fullName evidence="1">Uncharacterized protein</fullName>
    </submittedName>
</protein>
<dbReference type="Proteomes" id="UP001500124">
    <property type="component" value="Unassembled WGS sequence"/>
</dbReference>
<comment type="caution">
    <text evidence="1">The sequence shown here is derived from an EMBL/GenBank/DDBJ whole genome shotgun (WGS) entry which is preliminary data.</text>
</comment>
<accession>A0ABP9KQB0</accession>